<evidence type="ECO:0000313" key="3">
    <source>
        <dbReference type="EMBL" id="KAF9064792.1"/>
    </source>
</evidence>
<sequence>MRVTVASCIPVLLGLVSLTWASPIAVNTQAPPPSELRLRSMETASYTLHSRTEPKVHEVPEEHKVHGVPEEPKKKKEVIRTVEFIGGVPSFPLETEPIIIKHIKHLIQKALPEAHIDLTPQRKGQRPLQPLRSYSGSGLPSTVAFTFEYDAETYKGKKHKGILRGIDTTPAELRKKKMDDIEGEVVDPNGKVIYPLTK</sequence>
<organism evidence="3 4">
    <name type="scientific">Rhodocollybia butyracea</name>
    <dbReference type="NCBI Taxonomy" id="206335"/>
    <lineage>
        <taxon>Eukaryota</taxon>
        <taxon>Fungi</taxon>
        <taxon>Dikarya</taxon>
        <taxon>Basidiomycota</taxon>
        <taxon>Agaricomycotina</taxon>
        <taxon>Agaricomycetes</taxon>
        <taxon>Agaricomycetidae</taxon>
        <taxon>Agaricales</taxon>
        <taxon>Marasmiineae</taxon>
        <taxon>Omphalotaceae</taxon>
        <taxon>Rhodocollybia</taxon>
    </lineage>
</organism>
<evidence type="ECO:0000256" key="2">
    <source>
        <dbReference type="SAM" id="SignalP"/>
    </source>
</evidence>
<keyword evidence="4" id="KW-1185">Reference proteome</keyword>
<reference evidence="3" key="1">
    <citation type="submission" date="2020-11" db="EMBL/GenBank/DDBJ databases">
        <authorList>
            <consortium name="DOE Joint Genome Institute"/>
            <person name="Ahrendt S."/>
            <person name="Riley R."/>
            <person name="Andreopoulos W."/>
            <person name="Labutti K."/>
            <person name="Pangilinan J."/>
            <person name="Ruiz-Duenas F.J."/>
            <person name="Barrasa J.M."/>
            <person name="Sanchez-Garcia M."/>
            <person name="Camarero S."/>
            <person name="Miyauchi S."/>
            <person name="Serrano A."/>
            <person name="Linde D."/>
            <person name="Babiker R."/>
            <person name="Drula E."/>
            <person name="Ayuso-Fernandez I."/>
            <person name="Pacheco R."/>
            <person name="Padilla G."/>
            <person name="Ferreira P."/>
            <person name="Barriuso J."/>
            <person name="Kellner H."/>
            <person name="Castanera R."/>
            <person name="Alfaro M."/>
            <person name="Ramirez L."/>
            <person name="Pisabarro A.G."/>
            <person name="Kuo A."/>
            <person name="Tritt A."/>
            <person name="Lipzen A."/>
            <person name="He G."/>
            <person name="Yan M."/>
            <person name="Ng V."/>
            <person name="Cullen D."/>
            <person name="Martin F."/>
            <person name="Rosso M.-N."/>
            <person name="Henrissat B."/>
            <person name="Hibbett D."/>
            <person name="Martinez A.T."/>
            <person name="Grigoriev I.V."/>
        </authorList>
    </citation>
    <scope>NUCLEOTIDE SEQUENCE</scope>
    <source>
        <strain evidence="3">AH 40177</strain>
    </source>
</reference>
<evidence type="ECO:0000256" key="1">
    <source>
        <dbReference type="SAM" id="MobiDB-lite"/>
    </source>
</evidence>
<feature type="signal peptide" evidence="2">
    <location>
        <begin position="1"/>
        <end position="21"/>
    </location>
</feature>
<dbReference type="AlphaFoldDB" id="A0A9P5PKC4"/>
<feature type="chain" id="PRO_5040464716" evidence="2">
    <location>
        <begin position="22"/>
        <end position="198"/>
    </location>
</feature>
<protein>
    <submittedName>
        <fullName evidence="3">Uncharacterized protein</fullName>
    </submittedName>
</protein>
<keyword evidence="2" id="KW-0732">Signal</keyword>
<dbReference type="Proteomes" id="UP000772434">
    <property type="component" value="Unassembled WGS sequence"/>
</dbReference>
<gene>
    <name evidence="3" type="ORF">BDP27DRAFT_1425454</name>
</gene>
<accession>A0A9P5PKC4</accession>
<proteinExistence type="predicted"/>
<feature type="region of interest" description="Disordered" evidence="1">
    <location>
        <begin position="50"/>
        <end position="72"/>
    </location>
</feature>
<name>A0A9P5PKC4_9AGAR</name>
<comment type="caution">
    <text evidence="3">The sequence shown here is derived from an EMBL/GenBank/DDBJ whole genome shotgun (WGS) entry which is preliminary data.</text>
</comment>
<evidence type="ECO:0000313" key="4">
    <source>
        <dbReference type="Proteomes" id="UP000772434"/>
    </source>
</evidence>
<dbReference type="EMBL" id="JADNRY010000115">
    <property type="protein sequence ID" value="KAF9064792.1"/>
    <property type="molecule type" value="Genomic_DNA"/>
</dbReference>